<sequence>MPAAGAGGAAAVARPLLRALRQQVARFEAEGLPLTGVVGAPGLHLLLDPAAALHAAFEGGGGDGGALSAGGGLDGAFSALRMLPRQLDALTGAEEETRRALRCWSELQADWRHRLHVGSGAAGGRPAAAAAATWAAAGIVDASEAAAWALHRLAHAHEVESMLLEDEAQERERQLEGDIASAREALDSMAAQVREEAGGGLFDSPAPGSSGQDVAPRQLEAVGKAMFGPPLKFKFEPFEWVYDGLSPALLPHVLDRRKGAPLALAMAAAGVARRLGVAAYPVCAHDAEVLGVQSGPAHMQGIPAEVAARQAGRVVAAPPSPNTWLVAVGGALITPASGGGAGTSSSSSSSSSSGGSDTSSSSSGGSGGSGGGGAFFFDVVPRGGALLSESEARARYPNLGGARAPVGAHVVGVWAELARMLVMAHQRRGESDLVAHWMYQALALDTRAPEWGHLLDG</sequence>
<protein>
    <recommendedName>
        <fullName evidence="3">Protein SirB1 N-terminal domain-containing protein</fullName>
    </recommendedName>
</protein>
<evidence type="ECO:0000256" key="1">
    <source>
        <dbReference type="SAM" id="Coils"/>
    </source>
</evidence>
<dbReference type="Proteomes" id="UP000247498">
    <property type="component" value="Unassembled WGS sequence"/>
</dbReference>
<dbReference type="OrthoDB" id="28868at2759"/>
<evidence type="ECO:0000256" key="2">
    <source>
        <dbReference type="SAM" id="MobiDB-lite"/>
    </source>
</evidence>
<feature type="region of interest" description="Disordered" evidence="2">
    <location>
        <begin position="337"/>
        <end position="367"/>
    </location>
</feature>
<dbReference type="EMBL" id="BDRX01000126">
    <property type="protein sequence ID" value="GBF98489.1"/>
    <property type="molecule type" value="Genomic_DNA"/>
</dbReference>
<proteinExistence type="predicted"/>
<dbReference type="AlphaFoldDB" id="A0A2V0PG25"/>
<organism evidence="4 5">
    <name type="scientific">Raphidocelis subcapitata</name>
    <dbReference type="NCBI Taxonomy" id="307507"/>
    <lineage>
        <taxon>Eukaryota</taxon>
        <taxon>Viridiplantae</taxon>
        <taxon>Chlorophyta</taxon>
        <taxon>core chlorophytes</taxon>
        <taxon>Chlorophyceae</taxon>
        <taxon>CS clade</taxon>
        <taxon>Sphaeropleales</taxon>
        <taxon>Selenastraceae</taxon>
        <taxon>Raphidocelis</taxon>
    </lineage>
</organism>
<keyword evidence="5" id="KW-1185">Reference proteome</keyword>
<feature type="domain" description="Protein SirB1 N-terminal" evidence="3">
    <location>
        <begin position="182"/>
        <end position="283"/>
    </location>
</feature>
<dbReference type="Pfam" id="PF13369">
    <property type="entry name" value="Transglut_core2"/>
    <property type="match status" value="1"/>
</dbReference>
<accession>A0A2V0PG25</accession>
<name>A0A2V0PG25_9CHLO</name>
<dbReference type="InterPro" id="IPR032698">
    <property type="entry name" value="SirB1_N"/>
</dbReference>
<comment type="caution">
    <text evidence="4">The sequence shown here is derived from an EMBL/GenBank/DDBJ whole genome shotgun (WGS) entry which is preliminary data.</text>
</comment>
<feature type="coiled-coil region" evidence="1">
    <location>
        <begin position="165"/>
        <end position="192"/>
    </location>
</feature>
<gene>
    <name evidence="4" type="ORF">Rsub_11699</name>
</gene>
<evidence type="ECO:0000259" key="3">
    <source>
        <dbReference type="Pfam" id="PF13369"/>
    </source>
</evidence>
<reference evidence="4 5" key="1">
    <citation type="journal article" date="2018" name="Sci. Rep.">
        <title>Raphidocelis subcapitata (=Pseudokirchneriella subcapitata) provides an insight into genome evolution and environmental adaptations in the Sphaeropleales.</title>
        <authorList>
            <person name="Suzuki S."/>
            <person name="Yamaguchi H."/>
            <person name="Nakajima N."/>
            <person name="Kawachi M."/>
        </authorList>
    </citation>
    <scope>NUCLEOTIDE SEQUENCE [LARGE SCALE GENOMIC DNA]</scope>
    <source>
        <strain evidence="4 5">NIES-35</strain>
    </source>
</reference>
<evidence type="ECO:0000313" key="4">
    <source>
        <dbReference type="EMBL" id="GBF98489.1"/>
    </source>
</evidence>
<evidence type="ECO:0000313" key="5">
    <source>
        <dbReference type="Proteomes" id="UP000247498"/>
    </source>
</evidence>
<dbReference type="InParanoid" id="A0A2V0PG25"/>
<keyword evidence="1" id="KW-0175">Coiled coil</keyword>
<feature type="compositionally biased region" description="Low complexity" evidence="2">
    <location>
        <begin position="343"/>
        <end position="363"/>
    </location>
</feature>